<evidence type="ECO:0000256" key="1">
    <source>
        <dbReference type="SAM" id="MobiDB-lite"/>
    </source>
</evidence>
<evidence type="ECO:0000313" key="4">
    <source>
        <dbReference type="EMBL" id="TFB81248.1"/>
    </source>
</evidence>
<feature type="region of interest" description="Disordered" evidence="1">
    <location>
        <begin position="151"/>
        <end position="178"/>
    </location>
</feature>
<sequence length="178" mass="19595">MRQNLPKSALSEGRGAATCWLECGVRIKARPGYSGRLLECTTIQPFTLQRDRMRRASERTASMPPTWQPSAWGKVLTSSGEWKLALDGDTITVTLGGVDIVTAVEDVEIVAVTRGLFWSRIELHVGEWVSRLYGIRSKDAAAFERAFATSLPKNSPQTQKRRSYGDLGGLDQRNGGIA</sequence>
<keyword evidence="3" id="KW-0347">Helicase</keyword>
<protein>
    <submittedName>
        <fullName evidence="3">DNA helicase IV / RNA helicase N terminal</fullName>
    </submittedName>
</protein>
<dbReference type="STRING" id="1424659.SAMN05216368_1029"/>
<keyword evidence="6" id="KW-1185">Reference proteome</keyword>
<dbReference type="Proteomes" id="UP000199639">
    <property type="component" value="Unassembled WGS sequence"/>
</dbReference>
<dbReference type="EMBL" id="SOFD01000009">
    <property type="protein sequence ID" value="TFB81248.1"/>
    <property type="molecule type" value="Genomic_DNA"/>
</dbReference>
<organism evidence="3 5">
    <name type="scientific">Cryobacterium flavum</name>
    <dbReference type="NCBI Taxonomy" id="1424659"/>
    <lineage>
        <taxon>Bacteria</taxon>
        <taxon>Bacillati</taxon>
        <taxon>Actinomycetota</taxon>
        <taxon>Actinomycetes</taxon>
        <taxon>Micrococcales</taxon>
        <taxon>Microbacteriaceae</taxon>
        <taxon>Cryobacterium</taxon>
    </lineage>
</organism>
<evidence type="ECO:0000313" key="5">
    <source>
        <dbReference type="Proteomes" id="UP000199639"/>
    </source>
</evidence>
<keyword evidence="3" id="KW-0547">Nucleotide-binding</keyword>
<dbReference type="AlphaFoldDB" id="A0A4V6QGG1"/>
<dbReference type="GO" id="GO:0004386">
    <property type="term" value="F:helicase activity"/>
    <property type="evidence" value="ECO:0007669"/>
    <property type="project" value="UniProtKB-KW"/>
</dbReference>
<keyword evidence="3" id="KW-0067">ATP-binding</keyword>
<accession>A0A4V6QGG1</accession>
<dbReference type="Pfam" id="PF12462">
    <property type="entry name" value="Helicase_IV_N"/>
    <property type="match status" value="1"/>
</dbReference>
<feature type="domain" description="DNA helicase IV N-terminal" evidence="2">
    <location>
        <begin position="67"/>
        <end position="151"/>
    </location>
</feature>
<dbReference type="InterPro" id="IPR022161">
    <property type="entry name" value="Helicase_IV_N"/>
</dbReference>
<reference evidence="4 6" key="2">
    <citation type="submission" date="2019-03" db="EMBL/GenBank/DDBJ databases">
        <title>Genomics of glacier-inhabiting Cryobacterium strains.</title>
        <authorList>
            <person name="Liu Q."/>
            <person name="Xin Y.-H."/>
        </authorList>
    </citation>
    <scope>NUCLEOTIDE SEQUENCE [LARGE SCALE GENOMIC DNA]</scope>
    <source>
        <strain evidence="4 6">Hh8</strain>
    </source>
</reference>
<keyword evidence="3" id="KW-0378">Hydrolase</keyword>
<dbReference type="Proteomes" id="UP000298252">
    <property type="component" value="Unassembled WGS sequence"/>
</dbReference>
<gene>
    <name evidence="4" type="ORF">E3O21_05235</name>
    <name evidence="3" type="ORF">SAMN05216368_1029</name>
</gene>
<reference evidence="3 5" key="1">
    <citation type="submission" date="2016-10" db="EMBL/GenBank/DDBJ databases">
        <authorList>
            <person name="Varghese N."/>
            <person name="Submissions S."/>
        </authorList>
    </citation>
    <scope>NUCLEOTIDE SEQUENCE [LARGE SCALE GENOMIC DNA]</scope>
    <source>
        <strain evidence="3 5">CGMCC 1.11215</strain>
    </source>
</reference>
<evidence type="ECO:0000313" key="3">
    <source>
        <dbReference type="EMBL" id="SDM68712.1"/>
    </source>
</evidence>
<evidence type="ECO:0000313" key="6">
    <source>
        <dbReference type="Proteomes" id="UP000298252"/>
    </source>
</evidence>
<proteinExistence type="predicted"/>
<evidence type="ECO:0000259" key="2">
    <source>
        <dbReference type="Pfam" id="PF12462"/>
    </source>
</evidence>
<dbReference type="EMBL" id="FNIB01000002">
    <property type="protein sequence ID" value="SDM68712.1"/>
    <property type="molecule type" value="Genomic_DNA"/>
</dbReference>
<name>A0A4V6QGG1_9MICO</name>